<dbReference type="GO" id="GO:0032418">
    <property type="term" value="P:lysosome localization"/>
    <property type="evidence" value="ECO:0007669"/>
    <property type="project" value="TreeGrafter"/>
</dbReference>
<dbReference type="EMBL" id="WNTK01000004">
    <property type="protein sequence ID" value="KAG9484754.1"/>
    <property type="molecule type" value="Genomic_DNA"/>
</dbReference>
<feature type="domain" description="BLOC-2 complex member HPS6 N-terminal" evidence="2">
    <location>
        <begin position="5"/>
        <end position="361"/>
    </location>
</feature>
<dbReference type="Pfam" id="PF15702">
    <property type="entry name" value="HPS6"/>
    <property type="match status" value="1"/>
</dbReference>
<dbReference type="OrthoDB" id="8581967at2759"/>
<organism evidence="4 5">
    <name type="scientific">Eleutherodactylus coqui</name>
    <name type="common">Puerto Rican coqui</name>
    <dbReference type="NCBI Taxonomy" id="57060"/>
    <lineage>
        <taxon>Eukaryota</taxon>
        <taxon>Metazoa</taxon>
        <taxon>Chordata</taxon>
        <taxon>Craniata</taxon>
        <taxon>Vertebrata</taxon>
        <taxon>Euteleostomi</taxon>
        <taxon>Amphibia</taxon>
        <taxon>Batrachia</taxon>
        <taxon>Anura</taxon>
        <taxon>Neobatrachia</taxon>
        <taxon>Hyloidea</taxon>
        <taxon>Eleutherodactylidae</taxon>
        <taxon>Eleutherodactylinae</taxon>
        <taxon>Eleutherodactylus</taxon>
        <taxon>Eleutherodactylus</taxon>
    </lineage>
</organism>
<feature type="region of interest" description="Disordered" evidence="1">
    <location>
        <begin position="747"/>
        <end position="786"/>
    </location>
</feature>
<dbReference type="Proteomes" id="UP000770717">
    <property type="component" value="Unassembled WGS sequence"/>
</dbReference>
<dbReference type="GO" id="GO:0031084">
    <property type="term" value="C:BLOC-2 complex"/>
    <property type="evidence" value="ECO:0007669"/>
    <property type="project" value="TreeGrafter"/>
</dbReference>
<evidence type="ECO:0000313" key="4">
    <source>
        <dbReference type="EMBL" id="KAG9484754.1"/>
    </source>
</evidence>
<dbReference type="AlphaFoldDB" id="A0A8J6FDT6"/>
<reference evidence="4" key="1">
    <citation type="thesis" date="2020" institute="ProQuest LLC" country="789 East Eisenhower Parkway, Ann Arbor, MI, USA">
        <title>Comparative Genomics and Chromosome Evolution.</title>
        <authorList>
            <person name="Mudd A.B."/>
        </authorList>
    </citation>
    <scope>NUCLEOTIDE SEQUENCE</scope>
    <source>
        <strain evidence="4">HN-11 Male</strain>
        <tissue evidence="4">Kidney and liver</tissue>
    </source>
</reference>
<evidence type="ECO:0000259" key="2">
    <source>
        <dbReference type="Pfam" id="PF15702"/>
    </source>
</evidence>
<evidence type="ECO:0000259" key="3">
    <source>
        <dbReference type="Pfam" id="PF20468"/>
    </source>
</evidence>
<sequence>MAHLTPPQLLSDFGLFGRPQVLRDALCSRPGDTRLFCSPDHRHLFIWRQRRLLSFPRLSSDLPLPGAYLEQSWPGSPRLCGLLFPFSPQDWLLCPVWENGRAEVWRPPRGGSGWRRLQCLELCNGPRARVVSVCDGGVGELVWCEERAPSRALGLPSTYMYCICRRALRLCGPQVTLGSVKIVLHHSPFYSMLSSPSHIFMVPDSGSHPLLIYSLLEDKMSVATPTTGLLHSKALTEGDFKKLVLEHAGFLSSQKTPAVLHSVVTEAGHLLLMTTAGQIYLLHEDRGARHIFDLDIVADAQIKMQIFEKTLACAVDTTVFLIDINTGRLLTKQVVDAAELFFLRVLDTEGVQLLTKSGIYRLDFCVGGEDGKSEPSLLDMVYEEACKYYQRRSLSNVKLTVLELKKGGMFQAPITLSAILDNYQKNGKSKDQTQYADLLSNISNELQSFVSLEVLKTCILNASGEDIEKYCEELVDHEITRLLQMDMDRDCLVYINSLFNTFPKAAWLSVRNNFQFLPNGDGKLVVRATADLWKKVLSPLPSGSRDSSHNGVYPLFEVICQSLCTFRPKWLPTFVQHAQDCSGLSLNFTAKDNCNGAPLYKRALSVLGKRKKNTNMDLEVEILLCSGRPQAIIQAIHILIALQHWSRVIEETRRFSQLSPLITKDIFITLLLEFIRHRHLDSYINQLCEICPEDMTATDLLRIILQNMPKPETDPPPFSSDEIHLTVGLLKPLLNKVLQNQMRQEKFPTQTFPPATPQRTNKSVTHSPVVNGDDLSPTDIYATNSL</sequence>
<proteinExistence type="predicted"/>
<dbReference type="GO" id="GO:0072657">
    <property type="term" value="P:protein localization to membrane"/>
    <property type="evidence" value="ECO:0007669"/>
    <property type="project" value="TreeGrafter"/>
</dbReference>
<dbReference type="Pfam" id="PF20468">
    <property type="entry name" value="HPS6_C"/>
    <property type="match status" value="1"/>
</dbReference>
<feature type="compositionally biased region" description="Low complexity" evidence="1">
    <location>
        <begin position="747"/>
        <end position="760"/>
    </location>
</feature>
<dbReference type="GO" id="GO:0005765">
    <property type="term" value="C:lysosomal membrane"/>
    <property type="evidence" value="ECO:0007669"/>
    <property type="project" value="TreeGrafter"/>
</dbReference>
<dbReference type="PANTHER" id="PTHR14696:SF2">
    <property type="entry name" value="BLOC-2 COMPLEX MEMBER HPS6"/>
    <property type="match status" value="1"/>
</dbReference>
<feature type="domain" description="BLOC-2 complex member HPS6 C-terminal" evidence="3">
    <location>
        <begin position="379"/>
        <end position="759"/>
    </location>
</feature>
<dbReference type="InterPro" id="IPR046822">
    <property type="entry name" value="HPS6_C"/>
</dbReference>
<accession>A0A8J6FDT6</accession>
<gene>
    <name evidence="4" type="ORF">GDO78_008059</name>
</gene>
<dbReference type="PANTHER" id="PTHR14696">
    <property type="entry name" value="HERMANSKY-PUDLAK SYNDROME 6 PROTEIN"/>
    <property type="match status" value="1"/>
</dbReference>
<dbReference type="InterPro" id="IPR017218">
    <property type="entry name" value="BLOC-2_complex_Hps6_subunit"/>
</dbReference>
<evidence type="ECO:0000256" key="1">
    <source>
        <dbReference type="SAM" id="MobiDB-lite"/>
    </source>
</evidence>
<dbReference type="InterPro" id="IPR046823">
    <property type="entry name" value="HPS6_N"/>
</dbReference>
<comment type="caution">
    <text evidence="4">The sequence shown here is derived from an EMBL/GenBank/DDBJ whole genome shotgun (WGS) entry which is preliminary data.</text>
</comment>
<evidence type="ECO:0000313" key="5">
    <source>
        <dbReference type="Proteomes" id="UP000770717"/>
    </source>
</evidence>
<keyword evidence="5" id="KW-1185">Reference proteome</keyword>
<name>A0A8J6FDT6_ELECQ</name>
<protein>
    <submittedName>
        <fullName evidence="4">Uncharacterized protein</fullName>
    </submittedName>
</protein>